<dbReference type="InterPro" id="IPR019775">
    <property type="entry name" value="WD40_repeat_CS"/>
</dbReference>
<dbReference type="PANTHER" id="PTHR45639:SF3">
    <property type="entry name" value="HYPOXIA UP-REGULATED PROTEIN 1"/>
    <property type="match status" value="1"/>
</dbReference>
<evidence type="ECO:0000256" key="2">
    <source>
        <dbReference type="ARBA" id="ARBA00022737"/>
    </source>
</evidence>
<reference evidence="7 8" key="1">
    <citation type="submission" date="2024-06" db="EMBL/GenBank/DDBJ databases">
        <title>The Natural Products Discovery Center: Release of the First 8490 Sequenced Strains for Exploring Actinobacteria Biosynthetic Diversity.</title>
        <authorList>
            <person name="Kalkreuter E."/>
            <person name="Kautsar S.A."/>
            <person name="Yang D."/>
            <person name="Bader C.D."/>
            <person name="Teijaro C.N."/>
            <person name="Fluegel L."/>
            <person name="Davis C.M."/>
            <person name="Simpson J.R."/>
            <person name="Lauterbach L."/>
            <person name="Steele A.D."/>
            <person name="Gui C."/>
            <person name="Meng S."/>
            <person name="Li G."/>
            <person name="Viehrig K."/>
            <person name="Ye F."/>
            <person name="Su P."/>
            <person name="Kiefer A.F."/>
            <person name="Nichols A."/>
            <person name="Cepeda A.J."/>
            <person name="Yan W."/>
            <person name="Fan B."/>
            <person name="Jiang Y."/>
            <person name="Adhikari A."/>
            <person name="Zheng C.-J."/>
            <person name="Schuster L."/>
            <person name="Cowan T.M."/>
            <person name="Smanski M.J."/>
            <person name="Chevrette M.G."/>
            <person name="De Carvalho L.P.S."/>
            <person name="Shen B."/>
        </authorList>
    </citation>
    <scope>NUCLEOTIDE SEQUENCE [LARGE SCALE GENOMIC DNA]</scope>
    <source>
        <strain evidence="7 8">NPDC000234</strain>
    </source>
</reference>
<feature type="repeat" description="WD" evidence="6">
    <location>
        <begin position="433"/>
        <end position="467"/>
    </location>
</feature>
<keyword evidence="3" id="KW-0547">Nucleotide-binding</keyword>
<dbReference type="InterPro" id="IPR043129">
    <property type="entry name" value="ATPase_NBD"/>
</dbReference>
<dbReference type="Gene3D" id="3.30.420.40">
    <property type="match status" value="2"/>
</dbReference>
<proteinExistence type="predicted"/>
<dbReference type="InterPro" id="IPR013126">
    <property type="entry name" value="Hsp_70_fam"/>
</dbReference>
<name>A0ABV1WNQ5_9ACTN</name>
<evidence type="ECO:0000256" key="6">
    <source>
        <dbReference type="PROSITE-ProRule" id="PRU00221"/>
    </source>
</evidence>
<dbReference type="PROSITE" id="PS00678">
    <property type="entry name" value="WD_REPEATS_1"/>
    <property type="match status" value="1"/>
</dbReference>
<evidence type="ECO:0000256" key="3">
    <source>
        <dbReference type="ARBA" id="ARBA00022741"/>
    </source>
</evidence>
<dbReference type="Gene3D" id="3.90.640.10">
    <property type="entry name" value="Actin, Chain A, domain 4"/>
    <property type="match status" value="1"/>
</dbReference>
<protein>
    <submittedName>
        <fullName evidence="7">Hsp70 family protein</fullName>
    </submittedName>
</protein>
<dbReference type="PROSITE" id="PS50082">
    <property type="entry name" value="WD_REPEATS_2"/>
    <property type="match status" value="1"/>
</dbReference>
<evidence type="ECO:0000256" key="4">
    <source>
        <dbReference type="ARBA" id="ARBA00022840"/>
    </source>
</evidence>
<gene>
    <name evidence="7" type="ORF">ABT404_03110</name>
</gene>
<dbReference type="InterPro" id="IPR015943">
    <property type="entry name" value="WD40/YVTN_repeat-like_dom_sf"/>
</dbReference>
<organism evidence="7 8">
    <name type="scientific">Streptomyces hyaluromycini</name>
    <dbReference type="NCBI Taxonomy" id="1377993"/>
    <lineage>
        <taxon>Bacteria</taxon>
        <taxon>Bacillati</taxon>
        <taxon>Actinomycetota</taxon>
        <taxon>Actinomycetes</taxon>
        <taxon>Kitasatosporales</taxon>
        <taxon>Streptomycetaceae</taxon>
        <taxon>Streptomyces</taxon>
    </lineage>
</organism>
<keyword evidence="5" id="KW-0143">Chaperone</keyword>
<keyword evidence="8" id="KW-1185">Reference proteome</keyword>
<evidence type="ECO:0000256" key="5">
    <source>
        <dbReference type="ARBA" id="ARBA00023186"/>
    </source>
</evidence>
<dbReference type="Proteomes" id="UP001474181">
    <property type="component" value="Unassembled WGS sequence"/>
</dbReference>
<keyword evidence="1 6" id="KW-0853">WD repeat</keyword>
<dbReference type="PANTHER" id="PTHR45639">
    <property type="entry name" value="HSC70CB, ISOFORM G-RELATED"/>
    <property type="match status" value="1"/>
</dbReference>
<sequence>MIAAIDFGASATKAALFEEGSSRPVLIDGAHESSSAVFLHRDGRLLSGVGALASAQRRPHRMQAALKRRINRPDEIEPVHQEVEFDTVVLRPLVRCAAAVIGHAWQAVLQETGGVEVPLLLTHPVGWNEIQRAALLEAAALAGVRPAGLLSEAEAVGWHIRAARQLTGTLLVADVGASTLDIAVLGLEPPDRITVRYADGDNYLGGDDFDREVLAVVAAALSDDPRDAALLTEFTEFCDALPHLAAREAERVKRMAAETGAAVFARGDIAVEVAGDEFFDATAHLVDRIVRRVRRAIEGGTTRPEAMVVSGGAARLSSIHDALAELADEAGIAYLAWDESGLPGTATTAVSLGAASMPRPWGGNTARARRPVTLEHAALSAGAAQAVAVPGGLVVGTPMLGLREQSADAPVELVRRSTRRPRDDRLLLRPHGVAALGYDPSGDRLVTVAQDRSACVWDIGEDRPLRSYRAYWQSGSAEPSSSVVAVAARGRQVAWADSDGVVSIVGSDRTSLRLGHPPHRLAFTAAPYLLAVGADRITLIDPGTAETLDVLQLPGPAPRTAVALAGEASLVFTASDRDIQCYDCSRERFTPVWKRDAFAASALAVVRVDSHPVLIAYDTKIRLYRALDARTGVQNALKDAEHAAAPAELLADGTTGVAYARHERGEVSVLTFAGALP</sequence>
<keyword evidence="4" id="KW-0067">ATP-binding</keyword>
<evidence type="ECO:0000313" key="7">
    <source>
        <dbReference type="EMBL" id="MER7178475.1"/>
    </source>
</evidence>
<dbReference type="Pfam" id="PF00012">
    <property type="entry name" value="HSP70"/>
    <property type="match status" value="1"/>
</dbReference>
<dbReference type="RefSeq" id="WP_350776868.1">
    <property type="nucleotide sequence ID" value="NZ_JBEPEK010000012.1"/>
</dbReference>
<dbReference type="Gene3D" id="2.130.10.10">
    <property type="entry name" value="YVTN repeat-like/Quinoprotein amine dehydrogenase"/>
    <property type="match status" value="1"/>
</dbReference>
<dbReference type="InterPro" id="IPR001680">
    <property type="entry name" value="WD40_rpt"/>
</dbReference>
<dbReference type="EMBL" id="JBEPEK010000012">
    <property type="protein sequence ID" value="MER7178475.1"/>
    <property type="molecule type" value="Genomic_DNA"/>
</dbReference>
<dbReference type="SUPFAM" id="SSF53067">
    <property type="entry name" value="Actin-like ATPase domain"/>
    <property type="match status" value="2"/>
</dbReference>
<dbReference type="SUPFAM" id="SSF101908">
    <property type="entry name" value="Putative isomerase YbhE"/>
    <property type="match status" value="1"/>
</dbReference>
<evidence type="ECO:0000313" key="8">
    <source>
        <dbReference type="Proteomes" id="UP001474181"/>
    </source>
</evidence>
<evidence type="ECO:0000256" key="1">
    <source>
        <dbReference type="ARBA" id="ARBA00022574"/>
    </source>
</evidence>
<keyword evidence="2" id="KW-0677">Repeat</keyword>
<accession>A0ABV1WNQ5</accession>
<comment type="caution">
    <text evidence="7">The sequence shown here is derived from an EMBL/GenBank/DDBJ whole genome shotgun (WGS) entry which is preliminary data.</text>
</comment>